<dbReference type="Pfam" id="PF03140">
    <property type="entry name" value="DUF247"/>
    <property type="match status" value="1"/>
</dbReference>
<name>A0A0K9NYC7_ZOSMR</name>
<dbReference type="OrthoDB" id="1385425at2759"/>
<evidence type="ECO:0000313" key="2">
    <source>
        <dbReference type="EMBL" id="KMZ60945.1"/>
    </source>
</evidence>
<organism evidence="2 3">
    <name type="scientific">Zostera marina</name>
    <name type="common">Eelgrass</name>
    <dbReference type="NCBI Taxonomy" id="29655"/>
    <lineage>
        <taxon>Eukaryota</taxon>
        <taxon>Viridiplantae</taxon>
        <taxon>Streptophyta</taxon>
        <taxon>Embryophyta</taxon>
        <taxon>Tracheophyta</taxon>
        <taxon>Spermatophyta</taxon>
        <taxon>Magnoliopsida</taxon>
        <taxon>Liliopsida</taxon>
        <taxon>Zosteraceae</taxon>
        <taxon>Zostera</taxon>
    </lineage>
</organism>
<gene>
    <name evidence="2" type="ORF">ZOSMA_563G00070</name>
</gene>
<dbReference type="Proteomes" id="UP000036987">
    <property type="component" value="Unassembled WGS sequence"/>
</dbReference>
<keyword evidence="3" id="KW-1185">Reference proteome</keyword>
<proteinExistence type="predicted"/>
<feature type="transmembrane region" description="Helical" evidence="1">
    <location>
        <begin position="102"/>
        <end position="121"/>
    </location>
</feature>
<keyword evidence="1" id="KW-1133">Transmembrane helix</keyword>
<comment type="caution">
    <text evidence="2">The sequence shown here is derived from an EMBL/GenBank/DDBJ whole genome shotgun (WGS) entry which is preliminary data.</text>
</comment>
<dbReference type="InterPro" id="IPR004158">
    <property type="entry name" value="DUF247_pln"/>
</dbReference>
<dbReference type="EMBL" id="LFYR01001552">
    <property type="protein sequence ID" value="KMZ60945.1"/>
    <property type="molecule type" value="Genomic_DNA"/>
</dbReference>
<keyword evidence="1" id="KW-0812">Transmembrane</keyword>
<keyword evidence="1" id="KW-0472">Membrane</keyword>
<reference evidence="3" key="1">
    <citation type="journal article" date="2016" name="Nature">
        <title>The genome of the seagrass Zostera marina reveals angiosperm adaptation to the sea.</title>
        <authorList>
            <person name="Olsen J.L."/>
            <person name="Rouze P."/>
            <person name="Verhelst B."/>
            <person name="Lin Y.-C."/>
            <person name="Bayer T."/>
            <person name="Collen J."/>
            <person name="Dattolo E."/>
            <person name="De Paoli E."/>
            <person name="Dittami S."/>
            <person name="Maumus F."/>
            <person name="Michel G."/>
            <person name="Kersting A."/>
            <person name="Lauritano C."/>
            <person name="Lohaus R."/>
            <person name="Toepel M."/>
            <person name="Tonon T."/>
            <person name="Vanneste K."/>
            <person name="Amirebrahimi M."/>
            <person name="Brakel J."/>
            <person name="Bostroem C."/>
            <person name="Chovatia M."/>
            <person name="Grimwood J."/>
            <person name="Jenkins J.W."/>
            <person name="Jueterbock A."/>
            <person name="Mraz A."/>
            <person name="Stam W.T."/>
            <person name="Tice H."/>
            <person name="Bornberg-Bauer E."/>
            <person name="Green P.J."/>
            <person name="Pearson G.A."/>
            <person name="Procaccini G."/>
            <person name="Duarte C.M."/>
            <person name="Schmutz J."/>
            <person name="Reusch T.B.H."/>
            <person name="Van de Peer Y."/>
        </authorList>
    </citation>
    <scope>NUCLEOTIDE SEQUENCE [LARGE SCALE GENOMIC DNA]</scope>
    <source>
        <strain evidence="3">cv. Finnish</strain>
    </source>
</reference>
<accession>A0A0K9NYC7</accession>
<sequence>MATETKIDVPGMTNWISLLRPNPDVNMCRIPAEQVKANDNIDQDYVPKYISIGPYHYGKEELRSMQKVKYIYLEDLLAWNQNNTKERYTEVVKEVYLSSEKISIVISVLVESLMNAFWIYWWTTVVFLWSYC</sequence>
<dbReference type="AlphaFoldDB" id="A0A0K9NYC7"/>
<evidence type="ECO:0000256" key="1">
    <source>
        <dbReference type="SAM" id="Phobius"/>
    </source>
</evidence>
<evidence type="ECO:0000313" key="3">
    <source>
        <dbReference type="Proteomes" id="UP000036987"/>
    </source>
</evidence>
<protein>
    <submittedName>
        <fullName evidence="2">Uncharacterized protein</fullName>
    </submittedName>
</protein>